<dbReference type="PANTHER" id="PTHR47447">
    <property type="entry name" value="OS03G0856100 PROTEIN"/>
    <property type="match status" value="1"/>
</dbReference>
<evidence type="ECO:0000313" key="4">
    <source>
        <dbReference type="EMBL" id="EPS59968.1"/>
    </source>
</evidence>
<feature type="repeat" description="PPR" evidence="3">
    <location>
        <begin position="308"/>
        <end position="342"/>
    </location>
</feature>
<dbReference type="Pfam" id="PF13812">
    <property type="entry name" value="PPR_3"/>
    <property type="match status" value="1"/>
</dbReference>
<dbReference type="Pfam" id="PF01535">
    <property type="entry name" value="PPR"/>
    <property type="match status" value="1"/>
</dbReference>
<evidence type="ECO:0000256" key="2">
    <source>
        <dbReference type="ARBA" id="ARBA00022737"/>
    </source>
</evidence>
<dbReference type="OrthoDB" id="185373at2759"/>
<comment type="caution">
    <text evidence="4">The sequence shown here is derived from an EMBL/GenBank/DDBJ whole genome shotgun (WGS) entry which is preliminary data.</text>
</comment>
<sequence>MGTDGSTQNAVIEALHRTTSWKFLSENFSSVEFSEPLFRSVMLQLKEPMNSRKALNFFHWAAKELHFEHGVSSYCIMIHILAKARMIKDAKALLESILNKKTSSGGGGGGEPTEVIVLNELINGFTAADSIPFVFDLFIQTCAKLRMLDYVSVSCKQLLDDRGFSLSVISFNTVLHVMEKSGRFDSVWLVYEQMIRSRTCPNEATVRTMVNALCKAGKLESFLRLVDKMNGRRCSSPRVIANAYLIHGMIGDDRIREGLSLLKWMLQKNFVFDTISCCLVVFAKVKTGEFAAAREIYRQLIDRGFAENAFACSLFVEFCSETGRIRDAVAVLAEMEKAGLTPTDEAMSRLVWGCASSGRLDDGLLHCRKMAEEMRLLPSRAAVNEMFRKLGEAGRTGEADEMLTVLLEKGFEPDRNTYSHLVSGYGKEGATDRVIRIQYEMKHRLDLNEIV</sequence>
<dbReference type="AlphaFoldDB" id="S8DB85"/>
<gene>
    <name evidence="4" type="ORF">M569_14837</name>
</gene>
<organism evidence="4 5">
    <name type="scientific">Genlisea aurea</name>
    <dbReference type="NCBI Taxonomy" id="192259"/>
    <lineage>
        <taxon>Eukaryota</taxon>
        <taxon>Viridiplantae</taxon>
        <taxon>Streptophyta</taxon>
        <taxon>Embryophyta</taxon>
        <taxon>Tracheophyta</taxon>
        <taxon>Spermatophyta</taxon>
        <taxon>Magnoliopsida</taxon>
        <taxon>eudicotyledons</taxon>
        <taxon>Gunneridae</taxon>
        <taxon>Pentapetalae</taxon>
        <taxon>asterids</taxon>
        <taxon>lamiids</taxon>
        <taxon>Lamiales</taxon>
        <taxon>Lentibulariaceae</taxon>
        <taxon>Genlisea</taxon>
    </lineage>
</organism>
<dbReference type="Proteomes" id="UP000015453">
    <property type="component" value="Unassembled WGS sequence"/>
</dbReference>
<protein>
    <recommendedName>
        <fullName evidence="6">Pentacotripeptide-repeat region of PRORP domain-containing protein</fullName>
    </recommendedName>
</protein>
<evidence type="ECO:0000256" key="3">
    <source>
        <dbReference type="PROSITE-ProRule" id="PRU00708"/>
    </source>
</evidence>
<dbReference type="PROSITE" id="PS51375">
    <property type="entry name" value="PPR"/>
    <property type="match status" value="3"/>
</dbReference>
<evidence type="ECO:0008006" key="6">
    <source>
        <dbReference type="Google" id="ProtNLM"/>
    </source>
</evidence>
<dbReference type="EMBL" id="AUSU01007931">
    <property type="protein sequence ID" value="EPS59968.1"/>
    <property type="molecule type" value="Genomic_DNA"/>
</dbReference>
<keyword evidence="2" id="KW-0677">Repeat</keyword>
<dbReference type="InterPro" id="IPR011990">
    <property type="entry name" value="TPR-like_helical_dom_sf"/>
</dbReference>
<dbReference type="NCBIfam" id="TIGR00756">
    <property type="entry name" value="PPR"/>
    <property type="match status" value="4"/>
</dbReference>
<evidence type="ECO:0000256" key="1">
    <source>
        <dbReference type="ARBA" id="ARBA00007626"/>
    </source>
</evidence>
<dbReference type="Pfam" id="PF13041">
    <property type="entry name" value="PPR_2"/>
    <property type="match status" value="1"/>
</dbReference>
<name>S8DB85_9LAMI</name>
<proteinExistence type="inferred from homology"/>
<feature type="repeat" description="PPR" evidence="3">
    <location>
        <begin position="202"/>
        <end position="236"/>
    </location>
</feature>
<dbReference type="InterPro" id="IPR002885">
    <property type="entry name" value="PPR_rpt"/>
</dbReference>
<dbReference type="Gene3D" id="1.25.40.10">
    <property type="entry name" value="Tetratricopeptide repeat domain"/>
    <property type="match status" value="3"/>
</dbReference>
<keyword evidence="5" id="KW-1185">Reference proteome</keyword>
<comment type="similarity">
    <text evidence="1">Belongs to the PPR family. P subfamily.</text>
</comment>
<dbReference type="PANTHER" id="PTHR47447:SF24">
    <property type="entry name" value="PENTATRICOPEPTIDE REPEAT-CONTAINING PROTEIN"/>
    <property type="match status" value="1"/>
</dbReference>
<evidence type="ECO:0000313" key="5">
    <source>
        <dbReference type="Proteomes" id="UP000015453"/>
    </source>
</evidence>
<accession>S8DB85</accession>
<feature type="repeat" description="PPR" evidence="3">
    <location>
        <begin position="167"/>
        <end position="201"/>
    </location>
</feature>
<reference evidence="4 5" key="1">
    <citation type="journal article" date="2013" name="BMC Genomics">
        <title>The miniature genome of a carnivorous plant Genlisea aurea contains a low number of genes and short non-coding sequences.</title>
        <authorList>
            <person name="Leushkin E.V."/>
            <person name="Sutormin R.A."/>
            <person name="Nabieva E.R."/>
            <person name="Penin A.A."/>
            <person name="Kondrashov A.S."/>
            <person name="Logacheva M.D."/>
        </authorList>
    </citation>
    <scope>NUCLEOTIDE SEQUENCE [LARGE SCALE GENOMIC DNA]</scope>
</reference>